<reference evidence="5" key="1">
    <citation type="submission" date="2019-12" db="EMBL/GenBank/DDBJ databases">
        <title>Actinomadura physcomitrii sp. nov., a novel actinomycete isolated from moss [Physcomitrium sphaericum (Ludw) Fuernr].</title>
        <authorList>
            <person name="Zhuang X."/>
        </authorList>
    </citation>
    <scope>NUCLEOTIDE SEQUENCE [LARGE SCALE GENOMIC DNA]</scope>
    <source>
        <strain evidence="5">LD22</strain>
    </source>
</reference>
<evidence type="ECO:0000259" key="4">
    <source>
        <dbReference type="SMART" id="SM00822"/>
    </source>
</evidence>
<keyword evidence="6" id="KW-1185">Reference proteome</keyword>
<evidence type="ECO:0000256" key="2">
    <source>
        <dbReference type="ARBA" id="ARBA00023002"/>
    </source>
</evidence>
<dbReference type="PROSITE" id="PS00061">
    <property type="entry name" value="ADH_SHORT"/>
    <property type="match status" value="1"/>
</dbReference>
<dbReference type="Gene3D" id="3.40.50.720">
    <property type="entry name" value="NAD(P)-binding Rossmann-like Domain"/>
    <property type="match status" value="1"/>
</dbReference>
<dbReference type="PANTHER" id="PTHR43658:SF8">
    <property type="entry name" value="17-BETA-HYDROXYSTEROID DEHYDROGENASE 14-RELATED"/>
    <property type="match status" value="1"/>
</dbReference>
<comment type="caution">
    <text evidence="5">The sequence shown here is derived from an EMBL/GenBank/DDBJ whole genome shotgun (WGS) entry which is preliminary data.</text>
</comment>
<evidence type="ECO:0000313" key="6">
    <source>
        <dbReference type="Proteomes" id="UP000462055"/>
    </source>
</evidence>
<comment type="similarity">
    <text evidence="1 3">Belongs to the short-chain dehydrogenases/reductases (SDR) family.</text>
</comment>
<gene>
    <name evidence="5" type="ORF">F8568_010940</name>
</gene>
<proteinExistence type="inferred from homology"/>
<dbReference type="AlphaFoldDB" id="A0A6I4M491"/>
<dbReference type="PANTHER" id="PTHR43658">
    <property type="entry name" value="SHORT-CHAIN DEHYDROGENASE/REDUCTASE"/>
    <property type="match status" value="1"/>
</dbReference>
<feature type="domain" description="Ketoreductase" evidence="4">
    <location>
        <begin position="7"/>
        <end position="195"/>
    </location>
</feature>
<dbReference type="InterPro" id="IPR020904">
    <property type="entry name" value="Sc_DH/Rdtase_CS"/>
</dbReference>
<organism evidence="5 6">
    <name type="scientific">Actinomadura physcomitrii</name>
    <dbReference type="NCBI Taxonomy" id="2650748"/>
    <lineage>
        <taxon>Bacteria</taxon>
        <taxon>Bacillati</taxon>
        <taxon>Actinomycetota</taxon>
        <taxon>Actinomycetes</taxon>
        <taxon>Streptosporangiales</taxon>
        <taxon>Thermomonosporaceae</taxon>
        <taxon>Actinomadura</taxon>
    </lineage>
</organism>
<evidence type="ECO:0000256" key="3">
    <source>
        <dbReference type="RuleBase" id="RU000363"/>
    </source>
</evidence>
<dbReference type="PRINTS" id="PR00081">
    <property type="entry name" value="GDHRDH"/>
</dbReference>
<dbReference type="InterPro" id="IPR057326">
    <property type="entry name" value="KR_dom"/>
</dbReference>
<dbReference type="RefSeq" id="WP_151593417.1">
    <property type="nucleotide sequence ID" value="NZ_WBMS02000007.1"/>
</dbReference>
<dbReference type="Proteomes" id="UP000462055">
    <property type="component" value="Unassembled WGS sequence"/>
</dbReference>
<dbReference type="EMBL" id="WBMS02000007">
    <property type="protein sequence ID" value="MWA00888.1"/>
    <property type="molecule type" value="Genomic_DNA"/>
</dbReference>
<evidence type="ECO:0000256" key="1">
    <source>
        <dbReference type="ARBA" id="ARBA00006484"/>
    </source>
</evidence>
<name>A0A6I4M491_9ACTN</name>
<dbReference type="PRINTS" id="PR00080">
    <property type="entry name" value="SDRFAMILY"/>
</dbReference>
<keyword evidence="2" id="KW-0560">Oxidoreductase</keyword>
<dbReference type="SUPFAM" id="SSF51735">
    <property type="entry name" value="NAD(P)-binding Rossmann-fold domains"/>
    <property type="match status" value="1"/>
</dbReference>
<dbReference type="GO" id="GO:0016491">
    <property type="term" value="F:oxidoreductase activity"/>
    <property type="evidence" value="ECO:0007669"/>
    <property type="project" value="UniProtKB-KW"/>
</dbReference>
<evidence type="ECO:0000313" key="5">
    <source>
        <dbReference type="EMBL" id="MWA00888.1"/>
    </source>
</evidence>
<accession>A0A6I4M491</accession>
<dbReference type="Pfam" id="PF00106">
    <property type="entry name" value="adh_short"/>
    <property type="match status" value="1"/>
</dbReference>
<dbReference type="InterPro" id="IPR036291">
    <property type="entry name" value="NAD(P)-bd_dom_sf"/>
</dbReference>
<dbReference type="SMART" id="SM00822">
    <property type="entry name" value="PKS_KR"/>
    <property type="match status" value="1"/>
</dbReference>
<dbReference type="InterPro" id="IPR002347">
    <property type="entry name" value="SDR_fam"/>
</dbReference>
<protein>
    <submittedName>
        <fullName evidence="5">SDR family NAD(P)-dependent oxidoreductase</fullName>
    </submittedName>
</protein>
<sequence length="254" mass="26417">MRVEGISTLVTGGASGLGLGTATRLAKAGARVVIADLPRSRGAQVADELGDNVRFVPTDVTSEQQLHAAIEVAREAGPLRALVHCAGIGHAIRVVGRDGEPGDLPAFEQVVRVNLIGSYNALRLGAAAMAAGEPVDGERGAIVLTASVAAFEGQIGQIAYTASKAGVVGMTIVAARDLASKHIRVNTIAPGLMDTPLFDSLRDDVKQSLAASIPNPQRFGTTDEYAQTAQFLIENAYVNGETIRIDGAIRMAPR</sequence>